<evidence type="ECO:0000256" key="3">
    <source>
        <dbReference type="ARBA" id="ARBA00006169"/>
    </source>
</evidence>
<keyword evidence="5" id="KW-0408">Iron</keyword>
<comment type="caution">
    <text evidence="8">The sequence shown here is derived from an EMBL/GenBank/DDBJ whole genome shotgun (WGS) entry which is preliminary data.</text>
</comment>
<evidence type="ECO:0000313" key="8">
    <source>
        <dbReference type="EMBL" id="KAI5388135.1"/>
    </source>
</evidence>
<keyword evidence="4" id="KW-0479">Metal-binding</keyword>
<evidence type="ECO:0000256" key="2">
    <source>
        <dbReference type="ARBA" id="ARBA00004496"/>
    </source>
</evidence>
<comment type="subcellular location">
    <subcellularLocation>
        <location evidence="2">Cytoplasm</location>
    </subcellularLocation>
    <subcellularLocation>
        <location evidence="1">Nucleus</location>
    </subcellularLocation>
</comment>
<dbReference type="InterPro" id="IPR044248">
    <property type="entry name" value="DPH3/4-like"/>
</dbReference>
<protein>
    <recommendedName>
        <fullName evidence="7">DPH-type MB domain-containing protein</fullName>
    </recommendedName>
</protein>
<dbReference type="Gramene" id="PSAT_LOCUS30938_t1">
    <property type="protein sequence ID" value="CAL5212593.1"/>
    <property type="gene ID" value="PSAT_LOCUS30938"/>
</dbReference>
<dbReference type="GO" id="GO:0046872">
    <property type="term" value="F:metal ion binding"/>
    <property type="evidence" value="ECO:0007669"/>
    <property type="project" value="UniProtKB-KW"/>
</dbReference>
<dbReference type="Gene3D" id="3.10.660.10">
    <property type="entry name" value="DPH Zinc finger"/>
    <property type="match status" value="1"/>
</dbReference>
<dbReference type="CDD" id="cd06257">
    <property type="entry name" value="DnaJ"/>
    <property type="match status" value="1"/>
</dbReference>
<sequence length="166" mass="18945">MILDKKHIEETYYEVLNIKENANFGEIRDKLLNTSSSNRTSAERFLKVHKAWETLSYSKSRLFYDKALQSSRREDLLSSEVTEDLSLRDMTAEDAGKTLELTMFYQCRCGDYFSVDSLELQKMGYTLLRDGSSLSIRNVDTLPGSVVLPCGTCLMKARLVLSKDDS</sequence>
<dbReference type="InterPro" id="IPR036869">
    <property type="entry name" value="J_dom_sf"/>
</dbReference>
<dbReference type="Gene3D" id="1.10.287.110">
    <property type="entry name" value="DnaJ domain"/>
    <property type="match status" value="1"/>
</dbReference>
<evidence type="ECO:0000256" key="6">
    <source>
        <dbReference type="ARBA" id="ARBA00023242"/>
    </source>
</evidence>
<accession>A0A9D4VSY7</accession>
<evidence type="ECO:0000256" key="4">
    <source>
        <dbReference type="ARBA" id="ARBA00022723"/>
    </source>
</evidence>
<evidence type="ECO:0000256" key="5">
    <source>
        <dbReference type="ARBA" id="ARBA00023004"/>
    </source>
</evidence>
<evidence type="ECO:0000259" key="7">
    <source>
        <dbReference type="PROSITE" id="PS51074"/>
    </source>
</evidence>
<dbReference type="Proteomes" id="UP001058974">
    <property type="component" value="Chromosome 7"/>
</dbReference>
<dbReference type="SUPFAM" id="SSF144217">
    <property type="entry name" value="CSL zinc finger"/>
    <property type="match status" value="1"/>
</dbReference>
<evidence type="ECO:0000313" key="9">
    <source>
        <dbReference type="Proteomes" id="UP001058974"/>
    </source>
</evidence>
<keyword evidence="9" id="KW-1185">Reference proteome</keyword>
<dbReference type="Gramene" id="Psat7g173600.1">
    <property type="protein sequence ID" value="Psat7g173600.1.cds1"/>
    <property type="gene ID" value="Psat7g173600"/>
</dbReference>
<organism evidence="8 9">
    <name type="scientific">Pisum sativum</name>
    <name type="common">Garden pea</name>
    <name type="synonym">Lathyrus oleraceus</name>
    <dbReference type="NCBI Taxonomy" id="3888"/>
    <lineage>
        <taxon>Eukaryota</taxon>
        <taxon>Viridiplantae</taxon>
        <taxon>Streptophyta</taxon>
        <taxon>Embryophyta</taxon>
        <taxon>Tracheophyta</taxon>
        <taxon>Spermatophyta</taxon>
        <taxon>Magnoliopsida</taxon>
        <taxon>eudicotyledons</taxon>
        <taxon>Gunneridae</taxon>
        <taxon>Pentapetalae</taxon>
        <taxon>rosids</taxon>
        <taxon>fabids</taxon>
        <taxon>Fabales</taxon>
        <taxon>Fabaceae</taxon>
        <taxon>Papilionoideae</taxon>
        <taxon>50 kb inversion clade</taxon>
        <taxon>NPAAA clade</taxon>
        <taxon>Hologalegina</taxon>
        <taxon>IRL clade</taxon>
        <taxon>Fabeae</taxon>
        <taxon>Lathyrus</taxon>
    </lineage>
</organism>
<dbReference type="EMBL" id="JAMSHJ010000007">
    <property type="protein sequence ID" value="KAI5388135.1"/>
    <property type="molecule type" value="Genomic_DNA"/>
</dbReference>
<feature type="domain" description="DPH-type MB" evidence="7">
    <location>
        <begin position="81"/>
        <end position="162"/>
    </location>
</feature>
<dbReference type="InterPro" id="IPR007872">
    <property type="entry name" value="DPH_MB_dom"/>
</dbReference>
<dbReference type="PROSITE" id="PS51074">
    <property type="entry name" value="DPH_MB"/>
    <property type="match status" value="1"/>
</dbReference>
<gene>
    <name evidence="8" type="ORF">KIW84_074001</name>
</gene>
<dbReference type="AlphaFoldDB" id="A0A9D4VSY7"/>
<comment type="similarity">
    <text evidence="3">Belongs to the DPH4 family.</text>
</comment>
<dbReference type="InterPro" id="IPR036671">
    <property type="entry name" value="DPH_MB_sf"/>
</dbReference>
<name>A0A9D4VSY7_PEA</name>
<proteinExistence type="inferred from homology"/>
<dbReference type="PANTHER" id="PTHR21454:SF47">
    <property type="entry name" value="DNAJ HEAT SHOCK N-TERMINAL DOMAIN-CONTAINING PROTEIN"/>
    <property type="match status" value="1"/>
</dbReference>
<keyword evidence="6" id="KW-0539">Nucleus</keyword>
<dbReference type="Gramene" id="Psat07G0400100-T1">
    <property type="protein sequence ID" value="KAI5388135.1"/>
    <property type="gene ID" value="KIW84_074001"/>
</dbReference>
<dbReference type="GO" id="GO:0005829">
    <property type="term" value="C:cytosol"/>
    <property type="evidence" value="ECO:0007669"/>
    <property type="project" value="TreeGrafter"/>
</dbReference>
<dbReference type="PANTHER" id="PTHR21454">
    <property type="entry name" value="DPH3 HOMOLOG-RELATED"/>
    <property type="match status" value="1"/>
</dbReference>
<dbReference type="SUPFAM" id="SSF46565">
    <property type="entry name" value="Chaperone J-domain"/>
    <property type="match status" value="1"/>
</dbReference>
<reference evidence="8 9" key="1">
    <citation type="journal article" date="2022" name="Nat. Genet.">
        <title>Improved pea reference genome and pan-genome highlight genomic features and evolutionary characteristics.</title>
        <authorList>
            <person name="Yang T."/>
            <person name="Liu R."/>
            <person name="Luo Y."/>
            <person name="Hu S."/>
            <person name="Wang D."/>
            <person name="Wang C."/>
            <person name="Pandey M.K."/>
            <person name="Ge S."/>
            <person name="Xu Q."/>
            <person name="Li N."/>
            <person name="Li G."/>
            <person name="Huang Y."/>
            <person name="Saxena R.K."/>
            <person name="Ji Y."/>
            <person name="Li M."/>
            <person name="Yan X."/>
            <person name="He Y."/>
            <person name="Liu Y."/>
            <person name="Wang X."/>
            <person name="Xiang C."/>
            <person name="Varshney R.K."/>
            <person name="Ding H."/>
            <person name="Gao S."/>
            <person name="Zong X."/>
        </authorList>
    </citation>
    <scope>NUCLEOTIDE SEQUENCE [LARGE SCALE GENOMIC DNA]</scope>
    <source>
        <strain evidence="8 9">cv. Zhongwan 6</strain>
    </source>
</reference>
<dbReference type="GO" id="GO:0017183">
    <property type="term" value="P:protein histidyl modification to diphthamide"/>
    <property type="evidence" value="ECO:0007669"/>
    <property type="project" value="InterPro"/>
</dbReference>
<dbReference type="GO" id="GO:0005634">
    <property type="term" value="C:nucleus"/>
    <property type="evidence" value="ECO:0007669"/>
    <property type="project" value="UniProtKB-SubCell"/>
</dbReference>
<dbReference type="OrthoDB" id="66964at2759"/>
<dbReference type="InterPro" id="IPR001623">
    <property type="entry name" value="DnaJ_domain"/>
</dbReference>
<evidence type="ECO:0000256" key="1">
    <source>
        <dbReference type="ARBA" id="ARBA00004123"/>
    </source>
</evidence>